<comment type="caution">
    <text evidence="1">The sequence shown here is derived from an EMBL/GenBank/DDBJ whole genome shotgun (WGS) entry which is preliminary data.</text>
</comment>
<accession>A0A7X2ZT70</accession>
<dbReference type="EMBL" id="RCNR01000012">
    <property type="protein sequence ID" value="MUH35879.1"/>
    <property type="molecule type" value="Genomic_DNA"/>
</dbReference>
<protein>
    <recommendedName>
        <fullName evidence="3">Bacteriocin resistance YdeI/OmpD-like protein</fullName>
    </recommendedName>
</protein>
<name>A0A7X2ZT70_9FLAO</name>
<dbReference type="Pfam" id="PF13376">
    <property type="entry name" value="OmdA"/>
    <property type="match status" value="1"/>
</dbReference>
<evidence type="ECO:0000313" key="1">
    <source>
        <dbReference type="EMBL" id="MUH35879.1"/>
    </source>
</evidence>
<evidence type="ECO:0008006" key="3">
    <source>
        <dbReference type="Google" id="ProtNLM"/>
    </source>
</evidence>
<dbReference type="Proteomes" id="UP000540519">
    <property type="component" value="Unassembled WGS sequence"/>
</dbReference>
<dbReference type="AlphaFoldDB" id="A0A7X2ZT70"/>
<sequence length="193" mass="22470">MTSKNTETFCPASVKEWRSWLSQNHISKSSIWVVFYKKNSKKPYISWSEAVDEALCFGLIDSTKKRIDDEKYMQFYSQRKPTSTWSKINKDKVKLLMEKGLMAQAGMDKVETAKQNGSWSILDAAENLTIPKDLETEFQTKPTAKDFFLSLSRSNRKSILQWIAMAKRPETRQKRIQETVDLASNKLKPKQFR</sequence>
<gene>
    <name evidence="1" type="ORF">D9O36_08510</name>
</gene>
<proteinExistence type="predicted"/>
<reference evidence="1 2" key="1">
    <citation type="journal article" date="2019" name="Mar. Drugs">
        <title>Comparative Genomics and CAZyme Genome Repertoires of Marine Zobellia amurskyensis KMM 3526(T) and Zobellia laminariae KMM 3676(T).</title>
        <authorList>
            <person name="Chernysheva N."/>
            <person name="Bystritskaya E."/>
            <person name="Stenkova A."/>
            <person name="Golovkin I."/>
            <person name="Nedashkovskaya O."/>
            <person name="Isaeva M."/>
        </authorList>
    </citation>
    <scope>NUCLEOTIDE SEQUENCE [LARGE SCALE GENOMIC DNA]</scope>
    <source>
        <strain evidence="1 2">KMM 3526</strain>
    </source>
</reference>
<organism evidence="1 2">
    <name type="scientific">Zobellia amurskyensis</name>
    <dbReference type="NCBI Taxonomy" id="248905"/>
    <lineage>
        <taxon>Bacteria</taxon>
        <taxon>Pseudomonadati</taxon>
        <taxon>Bacteroidota</taxon>
        <taxon>Flavobacteriia</taxon>
        <taxon>Flavobacteriales</taxon>
        <taxon>Flavobacteriaceae</taxon>
        <taxon>Zobellia</taxon>
    </lineage>
</organism>
<evidence type="ECO:0000313" key="2">
    <source>
        <dbReference type="Proteomes" id="UP000540519"/>
    </source>
</evidence>
<dbReference type="RefSeq" id="WP_168926991.1">
    <property type="nucleotide sequence ID" value="NZ_RCNR01000012.1"/>
</dbReference>
<keyword evidence="2" id="KW-1185">Reference proteome</keyword>